<proteinExistence type="predicted"/>
<protein>
    <submittedName>
        <fullName evidence="1">Cytochrome P450</fullName>
    </submittedName>
</protein>
<organism evidence="1 2">
    <name type="scientific">Hypoxylon rubiginosum</name>
    <dbReference type="NCBI Taxonomy" id="110542"/>
    <lineage>
        <taxon>Eukaryota</taxon>
        <taxon>Fungi</taxon>
        <taxon>Dikarya</taxon>
        <taxon>Ascomycota</taxon>
        <taxon>Pezizomycotina</taxon>
        <taxon>Sordariomycetes</taxon>
        <taxon>Xylariomycetidae</taxon>
        <taxon>Xylariales</taxon>
        <taxon>Hypoxylaceae</taxon>
        <taxon>Hypoxylon</taxon>
    </lineage>
</organism>
<dbReference type="EMBL" id="MU394288">
    <property type="protein sequence ID" value="KAI6090971.1"/>
    <property type="molecule type" value="Genomic_DNA"/>
</dbReference>
<dbReference type="Proteomes" id="UP001497680">
    <property type="component" value="Unassembled WGS sequence"/>
</dbReference>
<comment type="caution">
    <text evidence="1">The sequence shown here is derived from an EMBL/GenBank/DDBJ whole genome shotgun (WGS) entry which is preliminary data.</text>
</comment>
<evidence type="ECO:0000313" key="1">
    <source>
        <dbReference type="EMBL" id="KAI6090971.1"/>
    </source>
</evidence>
<keyword evidence="2" id="KW-1185">Reference proteome</keyword>
<name>A0ACC0DE55_9PEZI</name>
<reference evidence="1 2" key="1">
    <citation type="journal article" date="2022" name="New Phytol.">
        <title>Ecological generalism drives hyperdiversity of secondary metabolite gene clusters in xylarialean endophytes.</title>
        <authorList>
            <person name="Franco M.E.E."/>
            <person name="Wisecaver J.H."/>
            <person name="Arnold A.E."/>
            <person name="Ju Y.M."/>
            <person name="Slot J.C."/>
            <person name="Ahrendt S."/>
            <person name="Moore L.P."/>
            <person name="Eastman K.E."/>
            <person name="Scott K."/>
            <person name="Konkel Z."/>
            <person name="Mondo S.J."/>
            <person name="Kuo A."/>
            <person name="Hayes R.D."/>
            <person name="Haridas S."/>
            <person name="Andreopoulos B."/>
            <person name="Riley R."/>
            <person name="LaButti K."/>
            <person name="Pangilinan J."/>
            <person name="Lipzen A."/>
            <person name="Amirebrahimi M."/>
            <person name="Yan J."/>
            <person name="Adam C."/>
            <person name="Keymanesh K."/>
            <person name="Ng V."/>
            <person name="Louie K."/>
            <person name="Northen T."/>
            <person name="Drula E."/>
            <person name="Henrissat B."/>
            <person name="Hsieh H.M."/>
            <person name="Youens-Clark K."/>
            <person name="Lutzoni F."/>
            <person name="Miadlikowska J."/>
            <person name="Eastwood D.C."/>
            <person name="Hamelin R.C."/>
            <person name="Grigoriev I.V."/>
            <person name="U'Ren J.M."/>
        </authorList>
    </citation>
    <scope>NUCLEOTIDE SEQUENCE [LARGE SCALE GENOMIC DNA]</scope>
    <source>
        <strain evidence="1 2">ER1909</strain>
    </source>
</reference>
<gene>
    <name evidence="1" type="ORF">F4821DRAFT_227162</name>
</gene>
<sequence length="567" mass="64395">MQGAGHGRSCVGFHRLGWHTCFFNLLQTSRNQIHYSRLQYNTMNTLVSICAGLAAAYAFLWSLLRFTQDEREPPAMHTTIPFISPLISMYSAGIRYWSMNSRLPIYTLRVPGMRLYIVNSTELIPKIQRQTRIFSFSPVMIRLVSTMTGLSKEGHETASYEPLESHGWALGIARTIHHNLAPGPRLDVLNRRSVEYISESLNRFAVGEEPKIMSMYKWITHQVLLATTEGVYGPHNPYRDPAMIDAWRHFEPGIIPLLVGIGPSLIAGRFIKARDIVEKSYERYFRDGWHHHPDVPPFTKERMRFDEERGLSVTDLAKMETATSIGILANTLPGTFWLVYHIVSDPEVLEDCRRELFSAVKISDDGDTYEVDMTCVKTSCPILFSTFQEVFRFRGTGVSARMMMDDFLLDDTYLLKKGNIVLIPASVQHGLSSAWGDNVHEFYHKRFLPGHSGAKGKRHNPVAFRGFGGGSTLCPGRHFAATEILAFASLIIMRFNIRPVQGYWQTPTVENGNAAISIQTPDQDFDVEIEPRDEKRWVVTFSGSDKPMDISAEDIEAREDKKVEDIH</sequence>
<accession>A0ACC0DE55</accession>
<evidence type="ECO:0000313" key="2">
    <source>
        <dbReference type="Proteomes" id="UP001497680"/>
    </source>
</evidence>